<dbReference type="InterPro" id="IPR012318">
    <property type="entry name" value="HTH_CRP"/>
</dbReference>
<feature type="domain" description="Cyclic nucleotide-binding" evidence="4">
    <location>
        <begin position="16"/>
        <end position="136"/>
    </location>
</feature>
<feature type="domain" description="HTH crp-type" evidence="5">
    <location>
        <begin position="150"/>
        <end position="224"/>
    </location>
</feature>
<dbReference type="InterPro" id="IPR000595">
    <property type="entry name" value="cNMP-bd_dom"/>
</dbReference>
<keyword evidence="2" id="KW-0238">DNA-binding</keyword>
<dbReference type="InterPro" id="IPR050397">
    <property type="entry name" value="Env_Response_Regulators"/>
</dbReference>
<dbReference type="GO" id="GO:0003677">
    <property type="term" value="F:DNA binding"/>
    <property type="evidence" value="ECO:0007669"/>
    <property type="project" value="UniProtKB-KW"/>
</dbReference>
<dbReference type="GO" id="GO:0005829">
    <property type="term" value="C:cytosol"/>
    <property type="evidence" value="ECO:0007669"/>
    <property type="project" value="TreeGrafter"/>
</dbReference>
<dbReference type="SMART" id="SM00419">
    <property type="entry name" value="HTH_CRP"/>
    <property type="match status" value="1"/>
</dbReference>
<dbReference type="EMBL" id="CP021455">
    <property type="protein sequence ID" value="ARU03520.1"/>
    <property type="molecule type" value="Genomic_DNA"/>
</dbReference>
<dbReference type="SUPFAM" id="SSF51206">
    <property type="entry name" value="cAMP-binding domain-like"/>
    <property type="match status" value="1"/>
</dbReference>
<dbReference type="Pfam" id="PF13545">
    <property type="entry name" value="HTH_Crp_2"/>
    <property type="match status" value="1"/>
</dbReference>
<sequence>MIMLIQDLELLDRVPLLSALTDGQKAQVARLMVKRRFERGETLVKQDMKFNALFVLLTGQVRVVRTNEQGREVILATLQRGDYIGEMSLIDHQPHSATVKADQQTEVLMLGRTAFESCLPEPGSLAHALLHGLVQRLRQADQTIECLALSDVQGRVKRALLEMAVRDAQGELRIRDKVSRQDIAKRVGASREMVSRVLGSLQAQQLIELLPNGGLVVKRALELA</sequence>
<dbReference type="InterPro" id="IPR014710">
    <property type="entry name" value="RmlC-like_jellyroll"/>
</dbReference>
<dbReference type="Gene3D" id="2.60.120.10">
    <property type="entry name" value="Jelly Rolls"/>
    <property type="match status" value="1"/>
</dbReference>
<dbReference type="InterPro" id="IPR036388">
    <property type="entry name" value="WH-like_DNA-bd_sf"/>
</dbReference>
<dbReference type="Gene3D" id="1.10.10.10">
    <property type="entry name" value="Winged helix-like DNA-binding domain superfamily/Winged helix DNA-binding domain"/>
    <property type="match status" value="1"/>
</dbReference>
<dbReference type="Proteomes" id="UP000196138">
    <property type="component" value="Chromosome"/>
</dbReference>
<dbReference type="KEGG" id="cser:CCO03_01415"/>
<proteinExistence type="predicted"/>
<dbReference type="GO" id="GO:0003700">
    <property type="term" value="F:DNA-binding transcription factor activity"/>
    <property type="evidence" value="ECO:0007669"/>
    <property type="project" value="TreeGrafter"/>
</dbReference>
<dbReference type="CDD" id="cd00038">
    <property type="entry name" value="CAP_ED"/>
    <property type="match status" value="1"/>
</dbReference>
<accession>A0A1Y0EJ76</accession>
<dbReference type="PROSITE" id="PS50042">
    <property type="entry name" value="CNMP_BINDING_3"/>
    <property type="match status" value="1"/>
</dbReference>
<dbReference type="AlphaFoldDB" id="A0A1Y0EJ76"/>
<gene>
    <name evidence="6" type="ORF">CCO03_01415</name>
</gene>
<dbReference type="InterPro" id="IPR036390">
    <property type="entry name" value="WH_DNA-bd_sf"/>
</dbReference>
<organism evidence="6 7">
    <name type="scientific">Comamonas serinivorans</name>
    <dbReference type="NCBI Taxonomy" id="1082851"/>
    <lineage>
        <taxon>Bacteria</taxon>
        <taxon>Pseudomonadati</taxon>
        <taxon>Pseudomonadota</taxon>
        <taxon>Betaproteobacteria</taxon>
        <taxon>Burkholderiales</taxon>
        <taxon>Comamonadaceae</taxon>
        <taxon>Comamonas</taxon>
    </lineage>
</organism>
<evidence type="ECO:0008006" key="8">
    <source>
        <dbReference type="Google" id="ProtNLM"/>
    </source>
</evidence>
<keyword evidence="1" id="KW-0805">Transcription regulation</keyword>
<evidence type="ECO:0000256" key="1">
    <source>
        <dbReference type="ARBA" id="ARBA00023015"/>
    </source>
</evidence>
<dbReference type="PANTHER" id="PTHR24567">
    <property type="entry name" value="CRP FAMILY TRANSCRIPTIONAL REGULATORY PROTEIN"/>
    <property type="match status" value="1"/>
</dbReference>
<dbReference type="OrthoDB" id="8565101at2"/>
<dbReference type="InterPro" id="IPR018490">
    <property type="entry name" value="cNMP-bd_dom_sf"/>
</dbReference>
<evidence type="ECO:0000313" key="7">
    <source>
        <dbReference type="Proteomes" id="UP000196138"/>
    </source>
</evidence>
<evidence type="ECO:0000313" key="6">
    <source>
        <dbReference type="EMBL" id="ARU03520.1"/>
    </source>
</evidence>
<dbReference type="PANTHER" id="PTHR24567:SF74">
    <property type="entry name" value="HTH-TYPE TRANSCRIPTIONAL REGULATOR ARCR"/>
    <property type="match status" value="1"/>
</dbReference>
<name>A0A1Y0EJ76_9BURK</name>
<keyword evidence="7" id="KW-1185">Reference proteome</keyword>
<evidence type="ECO:0000256" key="3">
    <source>
        <dbReference type="ARBA" id="ARBA00023163"/>
    </source>
</evidence>
<dbReference type="SMART" id="SM00100">
    <property type="entry name" value="cNMP"/>
    <property type="match status" value="1"/>
</dbReference>
<protein>
    <recommendedName>
        <fullName evidence="8">Crp/Fnr family transcriptional regulator</fullName>
    </recommendedName>
</protein>
<reference evidence="6 7" key="1">
    <citation type="submission" date="2017-05" db="EMBL/GenBank/DDBJ databases">
        <authorList>
            <person name="Song R."/>
            <person name="Chenine A.L."/>
            <person name="Ruprecht R.M."/>
        </authorList>
    </citation>
    <scope>NUCLEOTIDE SEQUENCE [LARGE SCALE GENOMIC DNA]</scope>
    <source>
        <strain evidence="6 7">DSM 26136</strain>
    </source>
</reference>
<dbReference type="SUPFAM" id="SSF46785">
    <property type="entry name" value="Winged helix' DNA-binding domain"/>
    <property type="match status" value="1"/>
</dbReference>
<evidence type="ECO:0000259" key="4">
    <source>
        <dbReference type="PROSITE" id="PS50042"/>
    </source>
</evidence>
<evidence type="ECO:0000259" key="5">
    <source>
        <dbReference type="PROSITE" id="PS51063"/>
    </source>
</evidence>
<evidence type="ECO:0000256" key="2">
    <source>
        <dbReference type="ARBA" id="ARBA00023125"/>
    </source>
</evidence>
<dbReference type="RefSeq" id="WP_087276266.1">
    <property type="nucleotide sequence ID" value="NZ_CP021455.1"/>
</dbReference>
<dbReference type="PRINTS" id="PR00034">
    <property type="entry name" value="HTHCRP"/>
</dbReference>
<dbReference type="Pfam" id="PF00027">
    <property type="entry name" value="cNMP_binding"/>
    <property type="match status" value="1"/>
</dbReference>
<keyword evidence="3" id="KW-0804">Transcription</keyword>
<dbReference type="PROSITE" id="PS51063">
    <property type="entry name" value="HTH_CRP_2"/>
    <property type="match status" value="1"/>
</dbReference>